<comment type="caution">
    <text evidence="2">The sequence shown here is derived from an EMBL/GenBank/DDBJ whole genome shotgun (WGS) entry which is preliminary data.</text>
</comment>
<feature type="compositionally biased region" description="Basic and acidic residues" evidence="1">
    <location>
        <begin position="239"/>
        <end position="254"/>
    </location>
</feature>
<feature type="compositionally biased region" description="Low complexity" evidence="1">
    <location>
        <begin position="505"/>
        <end position="523"/>
    </location>
</feature>
<feature type="region of interest" description="Disordered" evidence="1">
    <location>
        <begin position="331"/>
        <end position="446"/>
    </location>
</feature>
<dbReference type="Gene3D" id="3.40.50.1820">
    <property type="entry name" value="alpha/beta hydrolase"/>
    <property type="match status" value="2"/>
</dbReference>
<feature type="compositionally biased region" description="Basic and acidic residues" evidence="1">
    <location>
        <begin position="368"/>
        <end position="396"/>
    </location>
</feature>
<feature type="compositionally biased region" description="Basic and acidic residues" evidence="1">
    <location>
        <begin position="434"/>
        <end position="444"/>
    </location>
</feature>
<dbReference type="PANTHER" id="PTHR42103">
    <property type="entry name" value="ALPHA/BETA-HYDROLASES SUPERFAMILY PROTEIN"/>
    <property type="match status" value="1"/>
</dbReference>
<reference evidence="2 3" key="1">
    <citation type="journal article" date="2021" name="Nat. Commun.">
        <title>Genetic determinants of endophytism in the Arabidopsis root mycobiome.</title>
        <authorList>
            <person name="Mesny F."/>
            <person name="Miyauchi S."/>
            <person name="Thiergart T."/>
            <person name="Pickel B."/>
            <person name="Atanasova L."/>
            <person name="Karlsson M."/>
            <person name="Huettel B."/>
            <person name="Barry K.W."/>
            <person name="Haridas S."/>
            <person name="Chen C."/>
            <person name="Bauer D."/>
            <person name="Andreopoulos W."/>
            <person name="Pangilinan J."/>
            <person name="LaButti K."/>
            <person name="Riley R."/>
            <person name="Lipzen A."/>
            <person name="Clum A."/>
            <person name="Drula E."/>
            <person name="Henrissat B."/>
            <person name="Kohler A."/>
            <person name="Grigoriev I.V."/>
            <person name="Martin F.M."/>
            <person name="Hacquard S."/>
        </authorList>
    </citation>
    <scope>NUCLEOTIDE SEQUENCE [LARGE SCALE GENOMIC DNA]</scope>
    <source>
        <strain evidence="2 3">MPI-SDFR-AT-0080</strain>
    </source>
</reference>
<evidence type="ECO:0000313" key="2">
    <source>
        <dbReference type="EMBL" id="KAH7058678.1"/>
    </source>
</evidence>
<feature type="region of interest" description="Disordered" evidence="1">
    <location>
        <begin position="88"/>
        <end position="115"/>
    </location>
</feature>
<dbReference type="EMBL" id="JAGTJR010000006">
    <property type="protein sequence ID" value="KAH7058678.1"/>
    <property type="molecule type" value="Genomic_DNA"/>
</dbReference>
<evidence type="ECO:0000256" key="1">
    <source>
        <dbReference type="SAM" id="MobiDB-lite"/>
    </source>
</evidence>
<name>A0ABQ8GJT4_9PEZI</name>
<feature type="compositionally biased region" description="Low complexity" evidence="1">
    <location>
        <begin position="179"/>
        <end position="188"/>
    </location>
</feature>
<dbReference type="PANTHER" id="PTHR42103:SF2">
    <property type="entry name" value="AB HYDROLASE-1 DOMAIN-CONTAINING PROTEIN"/>
    <property type="match status" value="1"/>
</dbReference>
<feature type="region of interest" description="Disordered" evidence="1">
    <location>
        <begin position="501"/>
        <end position="523"/>
    </location>
</feature>
<feature type="compositionally biased region" description="Low complexity" evidence="1">
    <location>
        <begin position="342"/>
        <end position="355"/>
    </location>
</feature>
<feature type="compositionally biased region" description="Acidic residues" evidence="1">
    <location>
        <begin position="422"/>
        <end position="433"/>
    </location>
</feature>
<feature type="region of interest" description="Disordered" evidence="1">
    <location>
        <begin position="1"/>
        <end position="38"/>
    </location>
</feature>
<proteinExistence type="predicted"/>
<sequence length="624" mass="67306">MSSAQPSKGTAEIAPPLSQISSSPLSSSSSSPFSAAKQNQIPAAAMLAKQSPPSLNAQHAAYAFTIPSLHDDAPLACRIFHPRGFLDEKGDDEQAQGQEHRRKTAEERRAKRKSKRKWRAAIIAHPYAPLGGSYDDPVVGHVGGELVAAGWVVGVFCFRGAHTQDHQHHHHRHHHGQESSSSRTARTSWTGKPEVKDYMAFVGLMVEYIRCLQRDSHISPPTNQNASSPPPPREVATAAEERGGNDDEKYGEEGKDDHAAAPIHLILAGYSYGSLIASRLPPLSAMLASFYGKANSSSASPPPGSTASEILLRAQHLASDTVAAALREQQRSNDGAGGPRNQQKQQKQQQLLQLQRGPVTFGGEESDPDARRRSREAARRNRRSFEAARSGTEKLRKMVVGDVGWGRGHHHRSGTRSPGSAVEEEAEEGEEEVNDVREGDEGRAKGGAVTVPRCEVAFLLISPLLPPTSLVIAPGLTAVPPGLSALPGLGFAVGWFAGGGGGGRTQQQQQHATTTGAASSGSVATPEVGIVDPLLKHPTLAVWGENDSFTSGKRLKRWVKAMQENAVAGELGFRGVEVEGASHFWQERGVMARLRAEVRDWAGKIGRGEWRTPRYEWFMEVQDM</sequence>
<dbReference type="InterPro" id="IPR029058">
    <property type="entry name" value="AB_hydrolase_fold"/>
</dbReference>
<evidence type="ECO:0000313" key="3">
    <source>
        <dbReference type="Proteomes" id="UP000774617"/>
    </source>
</evidence>
<protein>
    <submittedName>
        <fullName evidence="2">Uncharacterized protein</fullName>
    </submittedName>
</protein>
<feature type="region of interest" description="Disordered" evidence="1">
    <location>
        <begin position="167"/>
        <end position="189"/>
    </location>
</feature>
<feature type="region of interest" description="Disordered" evidence="1">
    <location>
        <begin position="217"/>
        <end position="254"/>
    </location>
</feature>
<gene>
    <name evidence="2" type="ORF">B0J12DRAFT_725697</name>
</gene>
<dbReference type="SUPFAM" id="SSF53474">
    <property type="entry name" value="alpha/beta-Hydrolases"/>
    <property type="match status" value="1"/>
</dbReference>
<feature type="compositionally biased region" description="Low complexity" evidence="1">
    <location>
        <begin position="15"/>
        <end position="34"/>
    </location>
</feature>
<organism evidence="2 3">
    <name type="scientific">Macrophomina phaseolina</name>
    <dbReference type="NCBI Taxonomy" id="35725"/>
    <lineage>
        <taxon>Eukaryota</taxon>
        <taxon>Fungi</taxon>
        <taxon>Dikarya</taxon>
        <taxon>Ascomycota</taxon>
        <taxon>Pezizomycotina</taxon>
        <taxon>Dothideomycetes</taxon>
        <taxon>Dothideomycetes incertae sedis</taxon>
        <taxon>Botryosphaeriales</taxon>
        <taxon>Botryosphaeriaceae</taxon>
        <taxon>Macrophomina</taxon>
    </lineage>
</organism>
<accession>A0ABQ8GJT4</accession>
<keyword evidence="3" id="KW-1185">Reference proteome</keyword>
<dbReference type="Proteomes" id="UP000774617">
    <property type="component" value="Unassembled WGS sequence"/>
</dbReference>